<dbReference type="InterPro" id="IPR002146">
    <property type="entry name" value="ATP_synth_b/b'su_bac/chlpt"/>
</dbReference>
<keyword evidence="7 11" id="KW-0406">Ion transport</keyword>
<evidence type="ECO:0000256" key="1">
    <source>
        <dbReference type="ARBA" id="ARBA00004167"/>
    </source>
</evidence>
<evidence type="ECO:0000256" key="9">
    <source>
        <dbReference type="ARBA" id="ARBA00023310"/>
    </source>
</evidence>
<name>A0A222AI72_9CRYP</name>
<keyword evidence="12" id="KW-0175">Coiled coil</keyword>
<geneLocation type="plastid" evidence="13"/>
<keyword evidence="9" id="KW-0066">ATP synthesis</keyword>
<evidence type="ECO:0000256" key="10">
    <source>
        <dbReference type="ARBA" id="ARBA00025198"/>
    </source>
</evidence>
<keyword evidence="4 11" id="KW-0812">Transmembrane</keyword>
<evidence type="ECO:0000256" key="8">
    <source>
        <dbReference type="ARBA" id="ARBA00023136"/>
    </source>
</evidence>
<comment type="similarity">
    <text evidence="11">Belongs to the ATPase B chain family.</text>
</comment>
<comment type="function">
    <text evidence="10">F(1)F(0) ATP synthase produces ATP from ADP in the presence of a proton or sodium gradient. F-type ATPases consist of two structural domains, F(1) containing the extramembraneous catalytic core and F(0) containing the membrane proton channel, linked together by a central stalk and a peripheral stalk. During catalysis, ATP synthesis in the catalytic domain of F(1) is coupled via a rotary mechanism of the central stalk subunits to proton translocation.</text>
</comment>
<evidence type="ECO:0000256" key="3">
    <source>
        <dbReference type="ARBA" id="ARBA00022547"/>
    </source>
</evidence>
<dbReference type="GO" id="GO:0045259">
    <property type="term" value="C:proton-transporting ATP synthase complex"/>
    <property type="evidence" value="ECO:0007669"/>
    <property type="project" value="UniProtKB-KW"/>
</dbReference>
<keyword evidence="13" id="KW-0934">Plastid</keyword>
<dbReference type="GO" id="GO:0015986">
    <property type="term" value="P:proton motive force-driven ATP synthesis"/>
    <property type="evidence" value="ECO:0007669"/>
    <property type="project" value="InterPro"/>
</dbReference>
<sequence length="176" mass="19508">MSDFLFIAELSSGKGFGFNPNFLEANVINIAILLSGVVYLGRNFLTSALESRQQKVAEAIQESEERLQQANARLVEAEKQLTESQIVIDQIKKEAESTARKVKETILAQGKLDIERLTNNGKSSIEKAEVQIKKQIQQHVSNLALQKVTGELKSYLKPNLQAKLIDTNISQLGGQL</sequence>
<organism evidence="13">
    <name type="scientific">Chroomonas placoidea</name>
    <dbReference type="NCBI Taxonomy" id="173977"/>
    <lineage>
        <taxon>Eukaryota</taxon>
        <taxon>Cryptophyceae</taxon>
        <taxon>Pyrenomonadales</taxon>
        <taxon>Chroomonadaceae</taxon>
        <taxon>Chroomonas</taxon>
    </lineage>
</organism>
<evidence type="ECO:0000313" key="13">
    <source>
        <dbReference type="EMBL" id="ASO76074.1"/>
    </source>
</evidence>
<keyword evidence="6" id="KW-1133">Transmembrane helix</keyword>
<keyword evidence="3 11" id="KW-0138">CF(0)</keyword>
<dbReference type="HAMAP" id="MF_01398">
    <property type="entry name" value="ATP_synth_b_bprime"/>
    <property type="match status" value="1"/>
</dbReference>
<dbReference type="AlphaFoldDB" id="A0A222AI72"/>
<comment type="subcellular location">
    <subcellularLocation>
        <location evidence="1">Membrane</location>
        <topology evidence="1">Single-pass membrane protein</topology>
    </subcellularLocation>
</comment>
<dbReference type="GeneID" id="33910241"/>
<evidence type="ECO:0000256" key="6">
    <source>
        <dbReference type="ARBA" id="ARBA00022989"/>
    </source>
</evidence>
<dbReference type="CDD" id="cd06503">
    <property type="entry name" value="ATP-synt_Fo_b"/>
    <property type="match status" value="1"/>
</dbReference>
<reference evidence="13" key="1">
    <citation type="journal article" date="2017" name="Genome Biol. Evol.">
        <title>Evolutionary Dynamics of Cryptophyte Plastid Genomes.</title>
        <authorList>
            <person name="Kim J.I."/>
            <person name="Moore C.E."/>
            <person name="Archibald J.M."/>
            <person name="Bhattacharya D."/>
            <person name="Yi G."/>
            <person name="Yoon H.S."/>
            <person name="Shin W."/>
        </authorList>
    </citation>
    <scope>NUCLEOTIDE SEQUENCE</scope>
    <source>
        <strain evidence="13">CCAP978/8</strain>
    </source>
</reference>
<proteinExistence type="inferred from homology"/>
<dbReference type="PANTHER" id="PTHR34264:SF3">
    <property type="entry name" value="ATP SYNTHASE SUBUNIT B, CHLOROPLASTIC"/>
    <property type="match status" value="1"/>
</dbReference>
<evidence type="ECO:0000256" key="5">
    <source>
        <dbReference type="ARBA" id="ARBA00022781"/>
    </source>
</evidence>
<keyword evidence="2 11" id="KW-0813">Transport</keyword>
<feature type="coiled-coil region" evidence="12">
    <location>
        <begin position="53"/>
        <end position="94"/>
    </location>
</feature>
<keyword evidence="5 11" id="KW-0375">Hydrogen ion transport</keyword>
<evidence type="ECO:0000256" key="7">
    <source>
        <dbReference type="ARBA" id="ARBA00023065"/>
    </source>
</evidence>
<dbReference type="PANTHER" id="PTHR34264">
    <property type="entry name" value="ATP SYNTHASE SUBUNIT B, CHLOROPLASTIC"/>
    <property type="match status" value="1"/>
</dbReference>
<evidence type="ECO:0000256" key="12">
    <source>
        <dbReference type="SAM" id="Coils"/>
    </source>
</evidence>
<evidence type="ECO:0000256" key="4">
    <source>
        <dbReference type="ARBA" id="ARBA00022692"/>
    </source>
</evidence>
<dbReference type="NCBIfam" id="NF005606">
    <property type="entry name" value="PRK07352.1"/>
    <property type="match status" value="1"/>
</dbReference>
<dbReference type="RefSeq" id="YP_009420435.1">
    <property type="nucleotide sequence ID" value="NC_035721.1"/>
</dbReference>
<protein>
    <submittedName>
        <fullName evidence="13">ATP synthase CF0 B subunit</fullName>
    </submittedName>
</protein>
<dbReference type="Pfam" id="PF00430">
    <property type="entry name" value="ATP-synt_B"/>
    <property type="match status" value="1"/>
</dbReference>
<dbReference type="EMBL" id="KY856941">
    <property type="protein sequence ID" value="ASO76074.1"/>
    <property type="molecule type" value="Genomic_DNA"/>
</dbReference>
<evidence type="ECO:0000256" key="11">
    <source>
        <dbReference type="RuleBase" id="RU003848"/>
    </source>
</evidence>
<gene>
    <name evidence="13" type="primary">atpF</name>
</gene>
<dbReference type="GO" id="GO:0015078">
    <property type="term" value="F:proton transmembrane transporter activity"/>
    <property type="evidence" value="ECO:0007669"/>
    <property type="project" value="InterPro"/>
</dbReference>
<keyword evidence="8" id="KW-0472">Membrane</keyword>
<accession>A0A222AI72</accession>
<evidence type="ECO:0000256" key="2">
    <source>
        <dbReference type="ARBA" id="ARBA00022448"/>
    </source>
</evidence>